<name>A0A8H7U6X1_MORIS</name>
<feature type="region of interest" description="Disordered" evidence="2">
    <location>
        <begin position="1"/>
        <end position="74"/>
    </location>
</feature>
<dbReference type="Proteomes" id="UP000654370">
    <property type="component" value="Unassembled WGS sequence"/>
</dbReference>
<comment type="caution">
    <text evidence="3">The sequence shown here is derived from an EMBL/GenBank/DDBJ whole genome shotgun (WGS) entry which is preliminary data.</text>
</comment>
<feature type="coiled-coil region" evidence="1">
    <location>
        <begin position="319"/>
        <end position="384"/>
    </location>
</feature>
<gene>
    <name evidence="3" type="ORF">INT43_004807</name>
</gene>
<protein>
    <submittedName>
        <fullName evidence="3">Uncharacterized protein</fullName>
    </submittedName>
</protein>
<sequence length="895" mass="101007">MSGTAPKDKGGKFWKKLGLGKKSSAEGTLSRSGEPPPTTSVNASIISRASSTDKLADIGANIRPEASESTKRNNRRSMISTYSHRRAASEIDSNVMRSHSTINFGKSHMAPPNQQSRLTTQTMNSTNLNAEKANMIPLTSAKLMTESKDALKQTAVSTEIKVKLNQQSNSETDTSSDAPMKENNQTEWEIPQKSLSKTTVLDQSMLGEAKSNNQSLIDSTTSTNIPSRSNLPKLNSLRTSSPSIARTSSASSLRQQASRLRQPTRSVKSRNSCDTLKEPTINVPKAYTIVNMPVNTNIDELQKAESTGDQSTRDLYYSLDDDQSVNDRETELLSQLEREKAVNRVLQGQKAAINKDLEYLSQMVDELSIENEQLKEQFEDQKDMDLLLEKVKSANAIARDAGLEKESLRRELEVQSLQVESRYTQYEDQLSEKSNEVRRLKAQLDQSKEQIKVLKSTMEQLIRVNVVNNKEEEFTQSQSPERLTPATSPDIQTAKIPQIPSRISQRQSMGSVDSEERITSPRSATFDLRDDTDTSHKHKSPSPTAKRASLMSNYSKRDSMLFYDDGDDDLDEQMRLLVEQKERLQSDYSKIPIVGGGPTSRKRREDLEEQLDNIDSQLKNSPANREYLGSLHRWTLTDQAFDGDRFATMIVTLLDTECLRTEDAVEVVTTDESIVATLTKLGFSAKVDNILTLPLSQQQEYVKVKREERQAWHQRQQQKLDTDLDQALSSSKPLILSEQERYQMVNEFAQLHRDTLVGFVRQLAAFLSFQEHEHNVAAWDMPRARIVMMEQIHLLVEVLGFQLVDEPSQASSTVVQIEEPERTLRFEINPHMSDNEIHRIVSVLKPTHLQSAAAEEFSFTTSKRIDGAVIHDRSCLAWLRNIIASLFDALPHLFR</sequence>
<feature type="compositionally biased region" description="Polar residues" evidence="2">
    <location>
        <begin position="210"/>
        <end position="237"/>
    </location>
</feature>
<dbReference type="OrthoDB" id="2355658at2759"/>
<feature type="region of interest" description="Disordered" evidence="2">
    <location>
        <begin position="208"/>
        <end position="276"/>
    </location>
</feature>
<evidence type="ECO:0000256" key="2">
    <source>
        <dbReference type="SAM" id="MobiDB-lite"/>
    </source>
</evidence>
<feature type="compositionally biased region" description="Polar residues" evidence="2">
    <location>
        <begin position="263"/>
        <end position="274"/>
    </location>
</feature>
<dbReference type="AlphaFoldDB" id="A0A8H7U6X1"/>
<dbReference type="EMBL" id="JAEPQZ010000017">
    <property type="protein sequence ID" value="KAG2172266.1"/>
    <property type="molecule type" value="Genomic_DNA"/>
</dbReference>
<evidence type="ECO:0000256" key="1">
    <source>
        <dbReference type="SAM" id="Coils"/>
    </source>
</evidence>
<keyword evidence="1" id="KW-0175">Coiled coil</keyword>
<reference evidence="3" key="1">
    <citation type="submission" date="2020-12" db="EMBL/GenBank/DDBJ databases">
        <title>Metabolic potential, ecology and presence of endohyphal bacteria is reflected in genomic diversity of Mucoromycotina.</title>
        <authorList>
            <person name="Muszewska A."/>
            <person name="Okrasinska A."/>
            <person name="Steczkiewicz K."/>
            <person name="Drgas O."/>
            <person name="Orlowska M."/>
            <person name="Perlinska-Lenart U."/>
            <person name="Aleksandrzak-Piekarczyk T."/>
            <person name="Szatraj K."/>
            <person name="Zielenkiewicz U."/>
            <person name="Pilsyk S."/>
            <person name="Malc E."/>
            <person name="Mieczkowski P."/>
            <person name="Kruszewska J.S."/>
            <person name="Biernat P."/>
            <person name="Pawlowska J."/>
        </authorList>
    </citation>
    <scope>NUCLEOTIDE SEQUENCE</scope>
    <source>
        <strain evidence="3">WA0000067209</strain>
    </source>
</reference>
<feature type="region of interest" description="Disordered" evidence="2">
    <location>
        <begin position="162"/>
        <end position="195"/>
    </location>
</feature>
<keyword evidence="4" id="KW-1185">Reference proteome</keyword>
<evidence type="ECO:0000313" key="3">
    <source>
        <dbReference type="EMBL" id="KAG2172266.1"/>
    </source>
</evidence>
<organism evidence="3 4">
    <name type="scientific">Mortierella isabellina</name>
    <name type="common">Filamentous fungus</name>
    <name type="synonym">Umbelopsis isabellina</name>
    <dbReference type="NCBI Taxonomy" id="91625"/>
    <lineage>
        <taxon>Eukaryota</taxon>
        <taxon>Fungi</taxon>
        <taxon>Fungi incertae sedis</taxon>
        <taxon>Mucoromycota</taxon>
        <taxon>Mucoromycotina</taxon>
        <taxon>Umbelopsidomycetes</taxon>
        <taxon>Umbelopsidales</taxon>
        <taxon>Umbelopsidaceae</taxon>
        <taxon>Umbelopsis</taxon>
    </lineage>
</organism>
<evidence type="ECO:0000313" key="4">
    <source>
        <dbReference type="Proteomes" id="UP000654370"/>
    </source>
</evidence>
<feature type="compositionally biased region" description="Low complexity" evidence="2">
    <location>
        <begin position="238"/>
        <end position="261"/>
    </location>
</feature>
<accession>A0A8H7U6X1</accession>
<feature type="region of interest" description="Disordered" evidence="2">
    <location>
        <begin position="471"/>
        <end position="551"/>
    </location>
</feature>
<proteinExistence type="predicted"/>
<feature type="compositionally biased region" description="Polar residues" evidence="2">
    <location>
        <begin position="501"/>
        <end position="511"/>
    </location>
</feature>
<feature type="coiled-coil region" evidence="1">
    <location>
        <begin position="409"/>
        <end position="464"/>
    </location>
</feature>
<feature type="compositionally biased region" description="Polar residues" evidence="2">
    <location>
        <begin position="475"/>
        <end position="491"/>
    </location>
</feature>
<feature type="compositionally biased region" description="Basic and acidic residues" evidence="2">
    <location>
        <begin position="1"/>
        <end position="11"/>
    </location>
</feature>
<feature type="compositionally biased region" description="Polar residues" evidence="2">
    <location>
        <begin position="39"/>
        <end position="53"/>
    </location>
</feature>
<feature type="compositionally biased region" description="Polar residues" evidence="2">
    <location>
        <begin position="164"/>
        <end position="195"/>
    </location>
</feature>